<organism evidence="1 2">
    <name type="scientific">Chromobacterium violaceum</name>
    <dbReference type="NCBI Taxonomy" id="536"/>
    <lineage>
        <taxon>Bacteria</taxon>
        <taxon>Pseudomonadati</taxon>
        <taxon>Pseudomonadota</taxon>
        <taxon>Betaproteobacteria</taxon>
        <taxon>Neisseriales</taxon>
        <taxon>Chromobacteriaceae</taxon>
        <taxon>Chromobacterium</taxon>
    </lineage>
</organism>
<dbReference type="AlphaFoldDB" id="A0A447TGX9"/>
<dbReference type="Proteomes" id="UP000275777">
    <property type="component" value="Chromosome"/>
</dbReference>
<evidence type="ECO:0000313" key="2">
    <source>
        <dbReference type="Proteomes" id="UP000275777"/>
    </source>
</evidence>
<protein>
    <submittedName>
        <fullName evidence="1">Uncharacterized protein</fullName>
    </submittedName>
</protein>
<sequence>MYSIAWRKPDGSRLWWFWSENPGEAMLKGIARATLRQPLSGACRVLRAEPEGLRVPVAPQLQMLEWRP</sequence>
<proteinExistence type="predicted"/>
<accession>A0A447TGX9</accession>
<gene>
    <name evidence="1" type="ORF">NCTC9695_04627</name>
</gene>
<dbReference type="EMBL" id="LR134182">
    <property type="protein sequence ID" value="VEB44152.1"/>
    <property type="molecule type" value="Genomic_DNA"/>
</dbReference>
<name>A0A447TGX9_CHRVL</name>
<reference evidence="1 2" key="1">
    <citation type="submission" date="2018-12" db="EMBL/GenBank/DDBJ databases">
        <authorList>
            <consortium name="Pathogen Informatics"/>
        </authorList>
    </citation>
    <scope>NUCLEOTIDE SEQUENCE [LARGE SCALE GENOMIC DNA]</scope>
    <source>
        <strain evidence="1 2">NCTC9695</strain>
    </source>
</reference>
<evidence type="ECO:0000313" key="1">
    <source>
        <dbReference type="EMBL" id="VEB44152.1"/>
    </source>
</evidence>